<feature type="compositionally biased region" description="Low complexity" evidence="1">
    <location>
        <begin position="138"/>
        <end position="147"/>
    </location>
</feature>
<gene>
    <name evidence="2" type="ORF">FCC1311_078222</name>
</gene>
<dbReference type="EMBL" id="BEYU01000100">
    <property type="protein sequence ID" value="GBG31597.1"/>
    <property type="molecule type" value="Genomic_DNA"/>
</dbReference>
<accession>A0A2R5GL36</accession>
<name>A0A2R5GL36_9STRA</name>
<evidence type="ECO:0000313" key="3">
    <source>
        <dbReference type="Proteomes" id="UP000241890"/>
    </source>
</evidence>
<reference evidence="2 3" key="1">
    <citation type="submission" date="2017-12" db="EMBL/GenBank/DDBJ databases">
        <title>Sequencing, de novo assembly and annotation of complete genome of a new Thraustochytrid species, strain FCC1311.</title>
        <authorList>
            <person name="Sedici K."/>
            <person name="Godart F."/>
            <person name="Aiese Cigliano R."/>
            <person name="Sanseverino W."/>
            <person name="Barakat M."/>
            <person name="Ortet P."/>
            <person name="Marechal E."/>
            <person name="Cagnac O."/>
            <person name="Amato A."/>
        </authorList>
    </citation>
    <scope>NUCLEOTIDE SEQUENCE [LARGE SCALE GENOMIC DNA]</scope>
</reference>
<protein>
    <submittedName>
        <fullName evidence="2">Uncharacterized protein</fullName>
    </submittedName>
</protein>
<feature type="region of interest" description="Disordered" evidence="1">
    <location>
        <begin position="126"/>
        <end position="147"/>
    </location>
</feature>
<dbReference type="InParanoid" id="A0A2R5GL36"/>
<evidence type="ECO:0000313" key="2">
    <source>
        <dbReference type="EMBL" id="GBG31597.1"/>
    </source>
</evidence>
<dbReference type="AlphaFoldDB" id="A0A2R5GL36"/>
<dbReference type="Proteomes" id="UP000241890">
    <property type="component" value="Unassembled WGS sequence"/>
</dbReference>
<sequence>MLRSSSRPSLRQPPSPTLRARVRSPRFLASLFALAQGAVAAFSLAKSRSELELELERSHPCGCPSVHTLFLRPVYRLPPSEHAATDHGQASQGQRGGTAGSGHQQLSLALSLWAAATAVETFGACTREGHRGGDSDSDSGTGASLDL</sequence>
<proteinExistence type="predicted"/>
<evidence type="ECO:0000256" key="1">
    <source>
        <dbReference type="SAM" id="MobiDB-lite"/>
    </source>
</evidence>
<comment type="caution">
    <text evidence="2">The sequence shown here is derived from an EMBL/GenBank/DDBJ whole genome shotgun (WGS) entry which is preliminary data.</text>
</comment>
<feature type="region of interest" description="Disordered" evidence="1">
    <location>
        <begin position="80"/>
        <end position="102"/>
    </location>
</feature>
<keyword evidence="3" id="KW-1185">Reference proteome</keyword>
<organism evidence="2 3">
    <name type="scientific">Hondaea fermentalgiana</name>
    <dbReference type="NCBI Taxonomy" id="2315210"/>
    <lineage>
        <taxon>Eukaryota</taxon>
        <taxon>Sar</taxon>
        <taxon>Stramenopiles</taxon>
        <taxon>Bigyra</taxon>
        <taxon>Labyrinthulomycetes</taxon>
        <taxon>Thraustochytrida</taxon>
        <taxon>Thraustochytriidae</taxon>
        <taxon>Hondaea</taxon>
    </lineage>
</organism>